<dbReference type="PANTHER" id="PTHR32319">
    <property type="entry name" value="BACTERIAL HEMOLYSIN-LIKE PROTEIN"/>
    <property type="match status" value="1"/>
</dbReference>
<dbReference type="STRING" id="229920.ADM99_10990"/>
<dbReference type="PANTHER" id="PTHR32319:SF0">
    <property type="entry name" value="BACTERIAL HEMOLYSIN-LIKE PROTEIN"/>
    <property type="match status" value="1"/>
</dbReference>
<dbReference type="GO" id="GO:0008168">
    <property type="term" value="F:methyltransferase activity"/>
    <property type="evidence" value="ECO:0007669"/>
    <property type="project" value="InterPro"/>
</dbReference>
<evidence type="ECO:0000313" key="5">
    <source>
        <dbReference type="EMBL" id="KPL71918.1"/>
    </source>
</evidence>
<dbReference type="SMART" id="SM00363">
    <property type="entry name" value="S4"/>
    <property type="match status" value="1"/>
</dbReference>
<evidence type="ECO:0000256" key="2">
    <source>
        <dbReference type="ARBA" id="ARBA00029460"/>
    </source>
</evidence>
<protein>
    <submittedName>
        <fullName evidence="5">Hemolysin</fullName>
    </submittedName>
</protein>
<accession>A0A0P6XB67</accession>
<dbReference type="GO" id="GO:0032259">
    <property type="term" value="P:methylation"/>
    <property type="evidence" value="ECO:0007669"/>
    <property type="project" value="InterPro"/>
</dbReference>
<name>A0A0P6XB67_9CHLR</name>
<proteinExistence type="inferred from homology"/>
<feature type="domain" description="RNA-binding S4" evidence="4">
    <location>
        <begin position="4"/>
        <end position="68"/>
    </location>
</feature>
<dbReference type="Gene3D" id="3.10.290.10">
    <property type="entry name" value="RNA-binding S4 domain"/>
    <property type="match status" value="1"/>
</dbReference>
<evidence type="ECO:0000256" key="1">
    <source>
        <dbReference type="ARBA" id="ARBA00022884"/>
    </source>
</evidence>
<keyword evidence="1 3" id="KW-0694">RNA-binding</keyword>
<reference evidence="5 6" key="1">
    <citation type="submission" date="2015-07" db="EMBL/GenBank/DDBJ databases">
        <title>Genome sequence of Leptolinea tardivitalis DSM 16556.</title>
        <authorList>
            <person name="Hemp J."/>
            <person name="Ward L.M."/>
            <person name="Pace L.A."/>
            <person name="Fischer W.W."/>
        </authorList>
    </citation>
    <scope>NUCLEOTIDE SEQUENCE [LARGE SCALE GENOMIC DNA]</scope>
    <source>
        <strain evidence="5 6">YMTK-2</strain>
    </source>
</reference>
<dbReference type="InterPro" id="IPR004538">
    <property type="entry name" value="Hemolysin_A/TlyA"/>
</dbReference>
<evidence type="ECO:0000256" key="3">
    <source>
        <dbReference type="PROSITE-ProRule" id="PRU00182"/>
    </source>
</evidence>
<dbReference type="InterPro" id="IPR002942">
    <property type="entry name" value="S4_RNA-bd"/>
</dbReference>
<dbReference type="Pfam" id="PF01479">
    <property type="entry name" value="S4"/>
    <property type="match status" value="1"/>
</dbReference>
<dbReference type="AlphaFoldDB" id="A0A0P6XB67"/>
<comment type="caution">
    <text evidence="5">The sequence shown here is derived from an EMBL/GenBank/DDBJ whole genome shotgun (WGS) entry which is preliminary data.</text>
</comment>
<dbReference type="PROSITE" id="PS50889">
    <property type="entry name" value="S4"/>
    <property type="match status" value="1"/>
</dbReference>
<dbReference type="InterPro" id="IPR036986">
    <property type="entry name" value="S4_RNA-bd_sf"/>
</dbReference>
<dbReference type="InterPro" id="IPR047048">
    <property type="entry name" value="TlyA"/>
</dbReference>
<dbReference type="Pfam" id="PF01728">
    <property type="entry name" value="FtsJ"/>
    <property type="match status" value="1"/>
</dbReference>
<dbReference type="CDD" id="cd00165">
    <property type="entry name" value="S4"/>
    <property type="match status" value="1"/>
</dbReference>
<sequence>MTKNRLDIKLVELGLVESRNLAQRLVMAGSVRVNGQMLLKPSQMVSDEDRLEIVEKQKFVSRGGEKLEAALVAFHLTELGGFSCADIGASTGGFTDCLLQHGAESVISVDSGHGDFHWKLRTDPRVTLMEHTNARSLISLPKPVQLVCVDVSFISLRILFPVIRNWMIEKGGTLVTLIKPQFEAGREEADKGKGVIRDPEIHARVLHDVLSTAQNDGFGIKGLIMSPLEGPKGNREFLAHFVFPGSTRTDLDSLIKEAMKAHPITEHDNSPGEIK</sequence>
<dbReference type="PIRSF" id="PIRSF005578">
    <property type="entry name" value="TlyA"/>
    <property type="match status" value="1"/>
</dbReference>
<dbReference type="RefSeq" id="WP_081419765.1">
    <property type="nucleotide sequence ID" value="NZ_BBYA01000002.1"/>
</dbReference>
<dbReference type="Gene3D" id="3.40.50.150">
    <property type="entry name" value="Vaccinia Virus protein VP39"/>
    <property type="match status" value="1"/>
</dbReference>
<organism evidence="5 6">
    <name type="scientific">Leptolinea tardivitalis</name>
    <dbReference type="NCBI Taxonomy" id="229920"/>
    <lineage>
        <taxon>Bacteria</taxon>
        <taxon>Bacillati</taxon>
        <taxon>Chloroflexota</taxon>
        <taxon>Anaerolineae</taxon>
        <taxon>Anaerolineales</taxon>
        <taxon>Anaerolineaceae</taxon>
        <taxon>Leptolinea</taxon>
    </lineage>
</organism>
<dbReference type="SUPFAM" id="SSF53335">
    <property type="entry name" value="S-adenosyl-L-methionine-dependent methyltransferases"/>
    <property type="match status" value="1"/>
</dbReference>
<dbReference type="OrthoDB" id="9784736at2"/>
<evidence type="ECO:0000259" key="4">
    <source>
        <dbReference type="SMART" id="SM00363"/>
    </source>
</evidence>
<gene>
    <name evidence="5" type="ORF">ADM99_10990</name>
</gene>
<keyword evidence="6" id="KW-1185">Reference proteome</keyword>
<comment type="similarity">
    <text evidence="2">Belongs to the TlyA family.</text>
</comment>
<dbReference type="SUPFAM" id="SSF55174">
    <property type="entry name" value="Alpha-L RNA-binding motif"/>
    <property type="match status" value="1"/>
</dbReference>
<dbReference type="PATRIC" id="fig|229920.5.peg.2114"/>
<dbReference type="InterPro" id="IPR029063">
    <property type="entry name" value="SAM-dependent_MTases_sf"/>
</dbReference>
<evidence type="ECO:0000313" key="6">
    <source>
        <dbReference type="Proteomes" id="UP000050430"/>
    </source>
</evidence>
<dbReference type="GO" id="GO:0003723">
    <property type="term" value="F:RNA binding"/>
    <property type="evidence" value="ECO:0007669"/>
    <property type="project" value="UniProtKB-KW"/>
</dbReference>
<dbReference type="EMBL" id="LGCK01000010">
    <property type="protein sequence ID" value="KPL71918.1"/>
    <property type="molecule type" value="Genomic_DNA"/>
</dbReference>
<dbReference type="NCBIfam" id="TIGR00478">
    <property type="entry name" value="tly"/>
    <property type="match status" value="1"/>
</dbReference>
<dbReference type="InterPro" id="IPR002877">
    <property type="entry name" value="RNA_MeTrfase_FtsJ_dom"/>
</dbReference>
<dbReference type="Proteomes" id="UP000050430">
    <property type="component" value="Unassembled WGS sequence"/>
</dbReference>